<gene>
    <name evidence="1" type="ORF">GUJ93_ZPchr0004g38880</name>
</gene>
<organism evidence="1 2">
    <name type="scientific">Zizania palustris</name>
    <name type="common">Northern wild rice</name>
    <dbReference type="NCBI Taxonomy" id="103762"/>
    <lineage>
        <taxon>Eukaryota</taxon>
        <taxon>Viridiplantae</taxon>
        <taxon>Streptophyta</taxon>
        <taxon>Embryophyta</taxon>
        <taxon>Tracheophyta</taxon>
        <taxon>Spermatophyta</taxon>
        <taxon>Magnoliopsida</taxon>
        <taxon>Liliopsida</taxon>
        <taxon>Poales</taxon>
        <taxon>Poaceae</taxon>
        <taxon>BOP clade</taxon>
        <taxon>Oryzoideae</taxon>
        <taxon>Oryzeae</taxon>
        <taxon>Zizaniinae</taxon>
        <taxon>Zizania</taxon>
    </lineage>
</organism>
<proteinExistence type="predicted"/>
<evidence type="ECO:0000313" key="2">
    <source>
        <dbReference type="Proteomes" id="UP000729402"/>
    </source>
</evidence>
<comment type="caution">
    <text evidence="1">The sequence shown here is derived from an EMBL/GenBank/DDBJ whole genome shotgun (WGS) entry which is preliminary data.</text>
</comment>
<dbReference type="AlphaFoldDB" id="A0A8J5V907"/>
<reference evidence="1" key="1">
    <citation type="journal article" date="2021" name="bioRxiv">
        <title>Whole Genome Assembly and Annotation of Northern Wild Rice, Zizania palustris L., Supports a Whole Genome Duplication in the Zizania Genus.</title>
        <authorList>
            <person name="Haas M."/>
            <person name="Kono T."/>
            <person name="Macchietto M."/>
            <person name="Millas R."/>
            <person name="McGilp L."/>
            <person name="Shao M."/>
            <person name="Duquette J."/>
            <person name="Hirsch C.N."/>
            <person name="Kimball J."/>
        </authorList>
    </citation>
    <scope>NUCLEOTIDE SEQUENCE</scope>
    <source>
        <tissue evidence="1">Fresh leaf tissue</tissue>
    </source>
</reference>
<evidence type="ECO:0000313" key="1">
    <source>
        <dbReference type="EMBL" id="KAG8065222.1"/>
    </source>
</evidence>
<reference evidence="1" key="2">
    <citation type="submission" date="2021-02" db="EMBL/GenBank/DDBJ databases">
        <authorList>
            <person name="Kimball J.A."/>
            <person name="Haas M.W."/>
            <person name="Macchietto M."/>
            <person name="Kono T."/>
            <person name="Duquette J."/>
            <person name="Shao M."/>
        </authorList>
    </citation>
    <scope>NUCLEOTIDE SEQUENCE</scope>
    <source>
        <tissue evidence="1">Fresh leaf tissue</tissue>
    </source>
</reference>
<keyword evidence="2" id="KW-1185">Reference proteome</keyword>
<name>A0A8J5V907_ZIZPA</name>
<protein>
    <submittedName>
        <fullName evidence="1">Uncharacterized protein</fullName>
    </submittedName>
</protein>
<accession>A0A8J5V907</accession>
<sequence length="70" mass="7247">MDRVSHDDSVEIVMRSTSMAGDGPSGRRFGVLDSIGSVGARGMDSHNACSSGGRAMGGWNVMTKAVSSRT</sequence>
<dbReference type="EMBL" id="JAAALK010000285">
    <property type="protein sequence ID" value="KAG8065222.1"/>
    <property type="molecule type" value="Genomic_DNA"/>
</dbReference>
<dbReference type="Proteomes" id="UP000729402">
    <property type="component" value="Unassembled WGS sequence"/>
</dbReference>